<proteinExistence type="predicted"/>
<dbReference type="EMBL" id="QCYG01000005">
    <property type="protein sequence ID" value="PVA06652.1"/>
    <property type="molecule type" value="Genomic_DNA"/>
</dbReference>
<evidence type="ECO:0000313" key="2">
    <source>
        <dbReference type="Proteomes" id="UP000244817"/>
    </source>
</evidence>
<name>A0A2T7FWV1_9RHOB</name>
<organism evidence="1 2">
    <name type="scientific">Thalassorhabdomicrobium marinisediminis</name>
    <dbReference type="NCBI Taxonomy" id="2170577"/>
    <lineage>
        <taxon>Bacteria</taxon>
        <taxon>Pseudomonadati</taxon>
        <taxon>Pseudomonadota</taxon>
        <taxon>Alphaproteobacteria</taxon>
        <taxon>Rhodobacterales</taxon>
        <taxon>Paracoccaceae</taxon>
        <taxon>Thalassorhabdomicrobium</taxon>
    </lineage>
</organism>
<gene>
    <name evidence="1" type="ORF">DC363_08975</name>
</gene>
<comment type="caution">
    <text evidence="1">The sequence shown here is derived from an EMBL/GenBank/DDBJ whole genome shotgun (WGS) entry which is preliminary data.</text>
</comment>
<sequence>MKLVPWRAAKVKRDKRGERMRAGFGLGSVALVLAMSGTGAEAQAGLDVALCRMIPDPLARLACYDATATRPQAPALEPVTKATGKWQFAEGVDPETRDPRKALLLPADSGGFRAPNLFVRCTLPAGKPPVLTVWIAWHAHLGQNTMVTTQFDGATATAQAWVGAERQTATFAQRPRLWLDRLRGANRLMARITPAQAQPIAAHFDLRGLEAALQPMARDCGLE</sequence>
<protein>
    <recommendedName>
        <fullName evidence="3">Type VI secretion system-associated protein TagO</fullName>
    </recommendedName>
</protein>
<evidence type="ECO:0008006" key="3">
    <source>
        <dbReference type="Google" id="ProtNLM"/>
    </source>
</evidence>
<evidence type="ECO:0000313" key="1">
    <source>
        <dbReference type="EMBL" id="PVA06652.1"/>
    </source>
</evidence>
<dbReference type="Proteomes" id="UP000244817">
    <property type="component" value="Unassembled WGS sequence"/>
</dbReference>
<keyword evidence="2" id="KW-1185">Reference proteome</keyword>
<reference evidence="1 2" key="1">
    <citation type="submission" date="2018-04" db="EMBL/GenBank/DDBJ databases">
        <title>Pelagivirga bohaiensis gen. nov., sp. nov., a bacterium isolated from the Bohai Sea.</title>
        <authorList>
            <person name="Ji X."/>
        </authorList>
    </citation>
    <scope>NUCLEOTIDE SEQUENCE [LARGE SCALE GENOMIC DNA]</scope>
    <source>
        <strain evidence="1 2">BH-SD16</strain>
    </source>
</reference>
<accession>A0A2T7FWV1</accession>
<dbReference type="AlphaFoldDB" id="A0A2T7FWV1"/>